<dbReference type="GO" id="GO:0042742">
    <property type="term" value="P:defense response to bacterium"/>
    <property type="evidence" value="ECO:0007669"/>
    <property type="project" value="UniProtKB-KW"/>
</dbReference>
<evidence type="ECO:0000256" key="2">
    <source>
        <dbReference type="ARBA" id="ARBA00022638"/>
    </source>
</evidence>
<comment type="catalytic activity">
    <reaction evidence="3">
        <text>Hydrolysis of (1-&gt;4)-beta-linkages between N-acetylmuramic acid and N-acetyl-D-glucosamine residues in a peptidoglycan and between N-acetyl-D-glucosamine residues in chitodextrins.</text>
        <dbReference type="EC" id="3.2.1.17"/>
    </reaction>
</comment>
<evidence type="ECO:0000256" key="1">
    <source>
        <dbReference type="ARBA" id="ARBA00022529"/>
    </source>
</evidence>
<organism evidence="4 5">
    <name type="scientific">Erwinia phage Cronus</name>
    <dbReference type="NCBI Taxonomy" id="2163633"/>
    <lineage>
        <taxon>Viruses</taxon>
        <taxon>Duplodnaviria</taxon>
        <taxon>Heunggongvirae</taxon>
        <taxon>Uroviricota</taxon>
        <taxon>Caudoviricetes</taxon>
        <taxon>Pantevenvirales</taxon>
        <taxon>Straboviridae</taxon>
        <taxon>Tevenvirinae</taxon>
        <taxon>Risoevirus</taxon>
        <taxon>Risoevirus cronus</taxon>
        <taxon>Roskildevirus cronus</taxon>
    </lineage>
</organism>
<dbReference type="SUPFAM" id="SSF53955">
    <property type="entry name" value="Lysozyme-like"/>
    <property type="match status" value="1"/>
</dbReference>
<evidence type="ECO:0000256" key="3">
    <source>
        <dbReference type="RuleBase" id="RU003788"/>
    </source>
</evidence>
<protein>
    <recommendedName>
        <fullName evidence="3">Lysozyme</fullName>
        <ecNumber evidence="3">3.2.1.17</ecNumber>
    </recommendedName>
</protein>
<dbReference type="GeneID" id="65112696"/>
<dbReference type="InterPro" id="IPR002196">
    <property type="entry name" value="Glyco_hydro_24"/>
</dbReference>
<accession>A0A2S1GMF3</accession>
<proteinExistence type="inferred from homology"/>
<keyword evidence="3" id="KW-0378">Hydrolase</keyword>
<dbReference type="InterPro" id="IPR023347">
    <property type="entry name" value="Lysozyme_dom_sf"/>
</dbReference>
<dbReference type="GO" id="GO:0016998">
    <property type="term" value="P:cell wall macromolecule catabolic process"/>
    <property type="evidence" value="ECO:0007669"/>
    <property type="project" value="InterPro"/>
</dbReference>
<dbReference type="RefSeq" id="YP_010095062.1">
    <property type="nucleotide sequence ID" value="NC_055743.1"/>
</dbReference>
<evidence type="ECO:0000313" key="5">
    <source>
        <dbReference type="Proteomes" id="UP000246316"/>
    </source>
</evidence>
<dbReference type="CDD" id="cd00735">
    <property type="entry name" value="T4-like_lys"/>
    <property type="match status" value="1"/>
</dbReference>
<dbReference type="EMBL" id="MH059636">
    <property type="protein sequence ID" value="AWD90554.1"/>
    <property type="molecule type" value="Genomic_DNA"/>
</dbReference>
<dbReference type="InterPro" id="IPR001165">
    <property type="entry name" value="T4-type_lysozyme"/>
</dbReference>
<dbReference type="PANTHER" id="PTHR37406">
    <property type="entry name" value="T4-TYPE LYSOZYME 1-RELATED"/>
    <property type="match status" value="1"/>
</dbReference>
<comment type="similarity">
    <text evidence="3">Belongs to the glycosyl hydrolase 24 family.</text>
</comment>
<dbReference type="Pfam" id="PF00959">
    <property type="entry name" value="Phage_lysozyme"/>
    <property type="match status" value="1"/>
</dbReference>
<dbReference type="PANTHER" id="PTHR37406:SF1">
    <property type="entry name" value="T4-TYPE LYSOZYME 1-RELATED"/>
    <property type="match status" value="1"/>
</dbReference>
<dbReference type="PRINTS" id="PR00684">
    <property type="entry name" value="T4LYSOZYME"/>
</dbReference>
<keyword evidence="2 3" id="KW-0081">Bacteriolytic enzyme</keyword>
<dbReference type="InterPro" id="IPR023346">
    <property type="entry name" value="Lysozyme-like_dom_sf"/>
</dbReference>
<dbReference type="EC" id="3.2.1.17" evidence="3"/>
<keyword evidence="1 3" id="KW-0929">Antimicrobial</keyword>
<dbReference type="Proteomes" id="UP000246316">
    <property type="component" value="Segment"/>
</dbReference>
<evidence type="ECO:0000313" key="4">
    <source>
        <dbReference type="EMBL" id="AWD90554.1"/>
    </source>
</evidence>
<name>A0A2S1GMF3_9CAUD</name>
<dbReference type="InterPro" id="IPR052619">
    <property type="entry name" value="Phage_lysozyme-like"/>
</dbReference>
<dbReference type="GO" id="GO:0031640">
    <property type="term" value="P:killing of cells of another organism"/>
    <property type="evidence" value="ECO:0007669"/>
    <property type="project" value="UniProtKB-KW"/>
</dbReference>
<dbReference type="GO" id="GO:0009253">
    <property type="term" value="P:peptidoglycan catabolic process"/>
    <property type="evidence" value="ECO:0007669"/>
    <property type="project" value="InterPro"/>
</dbReference>
<dbReference type="KEGG" id="vg:65112696"/>
<dbReference type="Gene3D" id="1.10.530.40">
    <property type="match status" value="1"/>
</dbReference>
<reference evidence="4" key="1">
    <citation type="submission" date="2018-03" db="EMBL/GenBank/DDBJ databases">
        <title>Phage therapy in agriculture - a green tech approach to combat plant pathogenic bacteria.</title>
        <authorList>
            <person name="Carstens A.B."/>
            <person name="Djurhuus A.M."/>
            <person name="Hansen L.H."/>
        </authorList>
    </citation>
    <scope>NUCLEOTIDE SEQUENCE [LARGE SCALE GENOMIC DNA]</scope>
</reference>
<keyword evidence="5" id="KW-1185">Reference proteome</keyword>
<dbReference type="GO" id="GO:0003796">
    <property type="term" value="F:lysozyme activity"/>
    <property type="evidence" value="ECO:0007669"/>
    <property type="project" value="UniProtKB-EC"/>
</dbReference>
<sequence>MTIFEMLKFDEGIKLSIYLDTLNYYTVGIGHLLVKSSDRAAAIRQLDKEVGRSTNGTITMAEAEALFQKDVASATRDIKSNTVLAPVWAVLDEVRQMALINFVFQLGTTGAAGFTTSMKLLQNKQWDQAAVNLAKSKWYTQTPNRAKRVISVFKTGTLAAYK</sequence>
<keyword evidence="3" id="KW-0326">Glycosidase</keyword>